<dbReference type="PANTHER" id="PTHR31308">
    <property type="match status" value="1"/>
</dbReference>
<dbReference type="PANTHER" id="PTHR31308:SF5">
    <property type="entry name" value="ERGOSTERYL-BETA-GLUCOSIDASE"/>
    <property type="match status" value="1"/>
</dbReference>
<evidence type="ECO:0000256" key="1">
    <source>
        <dbReference type="ARBA" id="ARBA00005641"/>
    </source>
</evidence>
<dbReference type="SUPFAM" id="SSF51445">
    <property type="entry name" value="(Trans)glycosidases"/>
    <property type="match status" value="1"/>
</dbReference>
<keyword evidence="4" id="KW-1133">Transmembrane helix</keyword>
<keyword evidence="8" id="KW-1185">Reference proteome</keyword>
<proteinExistence type="inferred from homology"/>
<reference evidence="7" key="1">
    <citation type="submission" date="2021-06" db="EMBL/GenBank/DDBJ databases">
        <authorList>
            <person name="Kallberg Y."/>
            <person name="Tangrot J."/>
            <person name="Rosling A."/>
        </authorList>
    </citation>
    <scope>NUCLEOTIDE SEQUENCE</scope>
    <source>
        <strain evidence="7">FL966</strain>
    </source>
</reference>
<evidence type="ECO:0000259" key="5">
    <source>
        <dbReference type="Pfam" id="PF00150"/>
    </source>
</evidence>
<keyword evidence="4" id="KW-0812">Transmembrane</keyword>
<dbReference type="Pfam" id="PF00150">
    <property type="entry name" value="Cellulase"/>
    <property type="match status" value="1"/>
</dbReference>
<keyword evidence="2" id="KW-0378">Hydrolase</keyword>
<dbReference type="GO" id="GO:1904462">
    <property type="term" value="P:ergosteryl 3-beta-D-glucoside catabolic process"/>
    <property type="evidence" value="ECO:0007669"/>
    <property type="project" value="TreeGrafter"/>
</dbReference>
<name>A0A9N9GLS8_9GLOM</name>
<feature type="transmembrane region" description="Helical" evidence="4">
    <location>
        <begin position="872"/>
        <end position="894"/>
    </location>
</feature>
<dbReference type="InterPro" id="IPR017853">
    <property type="entry name" value="GH"/>
</dbReference>
<dbReference type="Proteomes" id="UP000789759">
    <property type="component" value="Unassembled WGS sequence"/>
</dbReference>
<sequence>MLVEAMNTNYDNLHFRPSHHHLCLPELKRSASVSSLSSYASTPPETPTMNGKNSTVTEENILALGESGALAHNWYSYGGGSIHADGRWFKDEQGRTCMLRGVNLCGNSKLPTKPDGSSHLVEGFFDHRNVSFVGRPFPLEEVHEHFSRLRTWGLTFVRLLVTWEALEHAGPGIYDEEFIDYLINVISEMPRYGIKCFIDPHQDCWSRFSGGSGAPGWTFEVAGLDMEQFKATGAAYVHNTNHNPGEPSLPMVWPTNYTKLASSTMFTLFWGGDVFAPETKYEGMNVKDFLQEKYINCYKHLARRLQHLDAVMGFELMNEPHPGYIGLSNLLQYDAGTTLVFGDSPNALQSFALGAGMPQEIEVWVRSWPFPTKKQTTRILNKECKSAWINNQCIWQQHGVWGIDTNTSKPKVLVKDYFMKHPETGEKLEFYKDFYLPFVKKYSEGIQSVKNDYYVFVEPLPNEPPPKWRSEDHHNNIIYAPHWYDLKSLFTKTFDGMITHDVQRLTRVSAKKNYLGQVRNIIKYGLENVGDKPCVIGECGIPMDINDKKAFETGDYTHHSNFLDAVLGAMERNLVNFTLWNYNPLNDNIHGDHWYGEDFSIYSPPPYKTSMPTTPPASVTSAVTSEATISIVNNESSSKLKSRTKQTLKIQTFKVNGSKEQTSQDTLEDQKDQVFQDATEEPNSSEIYAECENTMDQLSPTSPTSPFDLNPWQLEQDQEESHHTGGRVLDAVLRPYAAKICGRPHTMVFNLKTKEFTFKFTNYPASQRIENSDSLIVAPETEIYIPSYHYNKLNLNIRVSDGDWRYVKSRQTLYWRVKDWMTEGVEHTIRIRGIESSAVILSETSGSVEYTNDHVEKPNNLKIEERPVNIKWILGAVLIIMLAILPFDIFWWLLSGMWRPDNIELKNVTFIVD</sequence>
<keyword evidence="4" id="KW-0472">Membrane</keyword>
<dbReference type="EMBL" id="CAJVQA010005313">
    <property type="protein sequence ID" value="CAG8617955.1"/>
    <property type="molecule type" value="Genomic_DNA"/>
</dbReference>
<comment type="caution">
    <text evidence="7">The sequence shown here is derived from an EMBL/GenBank/DDBJ whole genome shotgun (WGS) entry which is preliminary data.</text>
</comment>
<dbReference type="InterPro" id="IPR041036">
    <property type="entry name" value="GH5_C"/>
</dbReference>
<dbReference type="OrthoDB" id="9971853at2759"/>
<dbReference type="Pfam" id="PF18564">
    <property type="entry name" value="Glyco_hydro_5_C"/>
    <property type="match status" value="1"/>
</dbReference>
<comment type="similarity">
    <text evidence="1">Belongs to the glycosyl hydrolase 5 (cellulase A) family.</text>
</comment>
<dbReference type="Gene3D" id="3.20.20.80">
    <property type="entry name" value="Glycosidases"/>
    <property type="match status" value="2"/>
</dbReference>
<evidence type="ECO:0000256" key="3">
    <source>
        <dbReference type="ARBA" id="ARBA00023295"/>
    </source>
</evidence>
<dbReference type="Gene3D" id="2.60.40.1180">
    <property type="entry name" value="Golgi alpha-mannosidase II"/>
    <property type="match status" value="1"/>
</dbReference>
<organism evidence="7 8">
    <name type="scientific">Cetraspora pellucida</name>
    <dbReference type="NCBI Taxonomy" id="1433469"/>
    <lineage>
        <taxon>Eukaryota</taxon>
        <taxon>Fungi</taxon>
        <taxon>Fungi incertae sedis</taxon>
        <taxon>Mucoromycota</taxon>
        <taxon>Glomeromycotina</taxon>
        <taxon>Glomeromycetes</taxon>
        <taxon>Diversisporales</taxon>
        <taxon>Gigasporaceae</taxon>
        <taxon>Cetraspora</taxon>
    </lineage>
</organism>
<evidence type="ECO:0000259" key="6">
    <source>
        <dbReference type="Pfam" id="PF18564"/>
    </source>
</evidence>
<evidence type="ECO:0000256" key="2">
    <source>
        <dbReference type="ARBA" id="ARBA00022801"/>
    </source>
</evidence>
<keyword evidence="3" id="KW-0326">Glycosidase</keyword>
<dbReference type="AlphaFoldDB" id="A0A9N9GLS8"/>
<evidence type="ECO:0000313" key="8">
    <source>
        <dbReference type="Proteomes" id="UP000789759"/>
    </source>
</evidence>
<gene>
    <name evidence="7" type="ORF">CPELLU_LOCUS7774</name>
</gene>
<feature type="domain" description="Glycoside hydrolase family 5" evidence="5">
    <location>
        <begin position="143"/>
        <end position="322"/>
    </location>
</feature>
<evidence type="ECO:0000256" key="4">
    <source>
        <dbReference type="SAM" id="Phobius"/>
    </source>
</evidence>
<feature type="domain" description="Glycoside hydrolase family 5 C-terminal" evidence="6">
    <location>
        <begin position="734"/>
        <end position="831"/>
    </location>
</feature>
<protein>
    <submittedName>
        <fullName evidence="7">6459_t:CDS:1</fullName>
    </submittedName>
</protein>
<dbReference type="InterPro" id="IPR052066">
    <property type="entry name" value="Glycosphingolipid_Hydrolases"/>
</dbReference>
<dbReference type="InterPro" id="IPR001547">
    <property type="entry name" value="Glyco_hydro_5"/>
</dbReference>
<evidence type="ECO:0000313" key="7">
    <source>
        <dbReference type="EMBL" id="CAG8617955.1"/>
    </source>
</evidence>
<dbReference type="GO" id="GO:0000272">
    <property type="term" value="P:polysaccharide catabolic process"/>
    <property type="evidence" value="ECO:0007669"/>
    <property type="project" value="InterPro"/>
</dbReference>
<dbReference type="InterPro" id="IPR013780">
    <property type="entry name" value="Glyco_hydro_b"/>
</dbReference>
<dbReference type="GO" id="GO:0050295">
    <property type="term" value="F:steryl-beta-glucosidase activity"/>
    <property type="evidence" value="ECO:0007669"/>
    <property type="project" value="TreeGrafter"/>
</dbReference>
<accession>A0A9N9GLS8</accession>